<evidence type="ECO:0000256" key="6">
    <source>
        <dbReference type="RuleBase" id="RU362057"/>
    </source>
</evidence>
<comment type="pathway">
    <text evidence="1">Secondary metabolite biosynthesis; terpenoid biosynthesis.</text>
</comment>
<dbReference type="EC" id="2.4.1.-" evidence="6"/>
<evidence type="ECO:0000256" key="2">
    <source>
        <dbReference type="ARBA" id="ARBA00009995"/>
    </source>
</evidence>
<gene>
    <name evidence="8" type="primary">LOC111005112</name>
</gene>
<comment type="catalytic activity">
    <reaction evidence="4">
        <text>mogrol + UDP-alpha-D-glucose = mogroside IE + UDP + H(+)</text>
        <dbReference type="Rhea" id="RHEA:52044"/>
        <dbReference type="ChEBI" id="CHEBI:15378"/>
        <dbReference type="ChEBI" id="CHEBI:58223"/>
        <dbReference type="ChEBI" id="CHEBI:58885"/>
        <dbReference type="ChEBI" id="CHEBI:138974"/>
        <dbReference type="ChEBI" id="CHEBI:138975"/>
        <dbReference type="EC" id="2.4.1.350"/>
    </reaction>
    <physiologicalReaction direction="left-to-right" evidence="4">
        <dbReference type="Rhea" id="RHEA:52045"/>
    </physiologicalReaction>
</comment>
<dbReference type="Pfam" id="PF00201">
    <property type="entry name" value="UDPGT"/>
    <property type="match status" value="1"/>
</dbReference>
<evidence type="ECO:0000256" key="3">
    <source>
        <dbReference type="ARBA" id="ARBA00022679"/>
    </source>
</evidence>
<evidence type="ECO:0000313" key="7">
    <source>
        <dbReference type="Proteomes" id="UP000504603"/>
    </source>
</evidence>
<dbReference type="GO" id="GO:0080043">
    <property type="term" value="F:quercetin 3-O-glucosyltransferase activity"/>
    <property type="evidence" value="ECO:0007669"/>
    <property type="project" value="TreeGrafter"/>
</dbReference>
<dbReference type="GO" id="GO:0080044">
    <property type="term" value="F:quercetin 7-O-glucosyltransferase activity"/>
    <property type="evidence" value="ECO:0007669"/>
    <property type="project" value="TreeGrafter"/>
</dbReference>
<keyword evidence="5" id="KW-0328">Glycosyltransferase</keyword>
<dbReference type="OrthoDB" id="5835829at2759"/>
<keyword evidence="3 5" id="KW-0808">Transferase</keyword>
<reference evidence="8" key="1">
    <citation type="submission" date="2025-08" db="UniProtKB">
        <authorList>
            <consortium name="RefSeq"/>
        </authorList>
    </citation>
    <scope>IDENTIFICATION</scope>
    <source>
        <strain evidence="8">OHB3-1</strain>
    </source>
</reference>
<dbReference type="KEGG" id="mcha:111005112"/>
<evidence type="ECO:0000313" key="8">
    <source>
        <dbReference type="RefSeq" id="XP_022132196.1"/>
    </source>
</evidence>
<dbReference type="FunFam" id="3.40.50.2000:FF:000019">
    <property type="entry name" value="Glycosyltransferase"/>
    <property type="match status" value="1"/>
</dbReference>
<dbReference type="InterPro" id="IPR035595">
    <property type="entry name" value="UDP_glycos_trans_CS"/>
</dbReference>
<protein>
    <recommendedName>
        <fullName evidence="6">Glycosyltransferase</fullName>
        <ecNumber evidence="6">2.4.1.-</ecNumber>
    </recommendedName>
</protein>
<accession>A0A6J1BRK9</accession>
<proteinExistence type="inferred from homology"/>
<evidence type="ECO:0000256" key="5">
    <source>
        <dbReference type="RuleBase" id="RU003718"/>
    </source>
</evidence>
<dbReference type="GeneID" id="111005112"/>
<evidence type="ECO:0000256" key="4">
    <source>
        <dbReference type="ARBA" id="ARBA00050692"/>
    </source>
</evidence>
<dbReference type="SUPFAM" id="SSF53756">
    <property type="entry name" value="UDP-Glycosyltransferase/glycogen phosphorylase"/>
    <property type="match status" value="1"/>
</dbReference>
<dbReference type="CDD" id="cd03784">
    <property type="entry name" value="GT1_Gtf-like"/>
    <property type="match status" value="1"/>
</dbReference>
<dbReference type="AlphaFoldDB" id="A0A6J1BRK9"/>
<organism evidence="7 8">
    <name type="scientific">Momordica charantia</name>
    <name type="common">Bitter gourd</name>
    <name type="synonym">Balsam pear</name>
    <dbReference type="NCBI Taxonomy" id="3673"/>
    <lineage>
        <taxon>Eukaryota</taxon>
        <taxon>Viridiplantae</taxon>
        <taxon>Streptophyta</taxon>
        <taxon>Embryophyta</taxon>
        <taxon>Tracheophyta</taxon>
        <taxon>Spermatophyta</taxon>
        <taxon>Magnoliopsida</taxon>
        <taxon>eudicotyledons</taxon>
        <taxon>Gunneridae</taxon>
        <taxon>Pentapetalae</taxon>
        <taxon>rosids</taxon>
        <taxon>fabids</taxon>
        <taxon>Cucurbitales</taxon>
        <taxon>Cucurbitaceae</taxon>
        <taxon>Momordiceae</taxon>
        <taxon>Momordica</taxon>
    </lineage>
</organism>
<dbReference type="PANTHER" id="PTHR11926:SF1560">
    <property type="entry name" value="UDP-GLYCOSYLTRANSFERASE 74E1-RELATED"/>
    <property type="match status" value="1"/>
</dbReference>
<name>A0A6J1BRK9_MOMCH</name>
<sequence>MEKATANGGRRSSHVLLFAYPMHGHMSPMLQFAKRLASKGLLVTFLTTSSVTESLQIDLPPSYPIHLRFISDFHTEVIETLKQRHEAFAAAVSRSLGEFLDGALINGDHPPRLMVFDSVMPWAMEVARSRGLEAAPFFTESAAVNHILNQVYEGSLSIPAPENAAVSIPSLPNLEAEDLPYFPSVIREVTLEFMTRQFSSFKDAKWIFINTFDQLEPQIVNWMGERWPIKTVGPTVPSAYLDGRLEKDKTYGLKRQKPEDGRAVEWLDSKETASVVYISFGSLVMLAEKQVKELTNFLTESGLPFLWVLRESEMEKLPENFIQETSGKGLVVNWCSQLEVLSHKAVGCFVTHGGWNSTLEALSSGVPMVAVPQWIDQTTNAKFIADVWEIGVRVKLNEKHEIATKDELEASIRQVIEGREKKNSIKWRKLAKEAVDEGGSSDKNIEDFAKTIMLLSN</sequence>
<dbReference type="Proteomes" id="UP000504603">
    <property type="component" value="Unplaced"/>
</dbReference>
<evidence type="ECO:0000256" key="1">
    <source>
        <dbReference type="ARBA" id="ARBA00004721"/>
    </source>
</evidence>
<dbReference type="InterPro" id="IPR002213">
    <property type="entry name" value="UDP_glucos_trans"/>
</dbReference>
<comment type="similarity">
    <text evidence="2 5">Belongs to the UDP-glycosyltransferase family.</text>
</comment>
<dbReference type="Gene3D" id="3.40.50.2000">
    <property type="entry name" value="Glycogen Phosphorylase B"/>
    <property type="match status" value="2"/>
</dbReference>
<dbReference type="RefSeq" id="XP_022132196.1">
    <property type="nucleotide sequence ID" value="XM_022276504.1"/>
</dbReference>
<dbReference type="PANTHER" id="PTHR11926">
    <property type="entry name" value="GLUCOSYL/GLUCURONOSYL TRANSFERASES"/>
    <property type="match status" value="1"/>
</dbReference>
<dbReference type="PROSITE" id="PS00375">
    <property type="entry name" value="UDPGT"/>
    <property type="match status" value="1"/>
</dbReference>
<keyword evidence="7" id="KW-1185">Reference proteome</keyword>